<dbReference type="Proteomes" id="UP000636010">
    <property type="component" value="Unassembled WGS sequence"/>
</dbReference>
<dbReference type="RefSeq" id="WP_188460206.1">
    <property type="nucleotide sequence ID" value="NZ_BAABHU010000001.1"/>
</dbReference>
<keyword evidence="1" id="KW-0732">Signal</keyword>
<organism evidence="2 3">
    <name type="scientific">Marivirga lumbricoides</name>
    <dbReference type="NCBI Taxonomy" id="1046115"/>
    <lineage>
        <taxon>Bacteria</taxon>
        <taxon>Pseudomonadati</taxon>
        <taxon>Bacteroidota</taxon>
        <taxon>Cytophagia</taxon>
        <taxon>Cytophagales</taxon>
        <taxon>Marivirgaceae</taxon>
        <taxon>Marivirga</taxon>
    </lineage>
</organism>
<accession>A0ABQ1LBP1</accession>
<feature type="signal peptide" evidence="1">
    <location>
        <begin position="1"/>
        <end position="25"/>
    </location>
</feature>
<evidence type="ECO:0008006" key="4">
    <source>
        <dbReference type="Google" id="ProtNLM"/>
    </source>
</evidence>
<feature type="chain" id="PRO_5047442618" description="DUF3857 domain-containing protein" evidence="1">
    <location>
        <begin position="26"/>
        <end position="546"/>
    </location>
</feature>
<sequence length="546" mass="63201">MKHLRIISFALLLTGFSLLGNTASAQKTPLVINPILNRTYNYELEMVYKDLISKYGPLGTTEMLLHFDYTVTFINADFDYYFQIVGLKGYSKVNSSDEYFNTYETTHINKKNSKLYQLVGKRFLVSHEGKISMPDSADKFWEELIDEEMLHKFVDFNQTAIPTPKSAKKIKQGMIWESADSMLVRKSRYIPFSYKHKVKEVSRKSIHVTSTGKGLFSGKEIEAGQNIILNKKDGMLLMANQYLQLDGKMELYTKIKQQGVNSPTLLEEIDYFSMIRNDNYYKYLMKSMYKESSDRNDTLPEFPPMPHYTDLQLNTIIDAYTDSLHFAKHEGYDLSIYYKGSIDFDKDFITSPMRGVYVKSKSVRGITKEGDTISYQPILKRYIGSYDTYSNIGPFQKSPYTRDAELTQCLVDLDIFIATGTHKTRLSAGDKIKDNFEIKSTDSTLTLKYYPRNQYFYTPIPMYSLKCYNAKGEELHYRPTIPFQSDLTTQNHVFTAAELAELYANLELKDLNVTQSVLIEVKDLDHIILEVFDNVRQFERSIVITH</sequence>
<dbReference type="EMBL" id="BMEC01000001">
    <property type="protein sequence ID" value="GGC22627.1"/>
    <property type="molecule type" value="Genomic_DNA"/>
</dbReference>
<gene>
    <name evidence="2" type="ORF">GCM10011506_04920</name>
</gene>
<protein>
    <recommendedName>
        <fullName evidence="4">DUF3857 domain-containing protein</fullName>
    </recommendedName>
</protein>
<evidence type="ECO:0000313" key="2">
    <source>
        <dbReference type="EMBL" id="GGC22627.1"/>
    </source>
</evidence>
<name>A0ABQ1LBP1_9BACT</name>
<keyword evidence="3" id="KW-1185">Reference proteome</keyword>
<comment type="caution">
    <text evidence="2">The sequence shown here is derived from an EMBL/GenBank/DDBJ whole genome shotgun (WGS) entry which is preliminary data.</text>
</comment>
<proteinExistence type="predicted"/>
<evidence type="ECO:0000256" key="1">
    <source>
        <dbReference type="SAM" id="SignalP"/>
    </source>
</evidence>
<evidence type="ECO:0000313" key="3">
    <source>
        <dbReference type="Proteomes" id="UP000636010"/>
    </source>
</evidence>
<reference evidence="3" key="1">
    <citation type="journal article" date="2019" name="Int. J. Syst. Evol. Microbiol.">
        <title>The Global Catalogue of Microorganisms (GCM) 10K type strain sequencing project: providing services to taxonomists for standard genome sequencing and annotation.</title>
        <authorList>
            <consortium name="The Broad Institute Genomics Platform"/>
            <consortium name="The Broad Institute Genome Sequencing Center for Infectious Disease"/>
            <person name="Wu L."/>
            <person name="Ma J."/>
        </authorList>
    </citation>
    <scope>NUCLEOTIDE SEQUENCE [LARGE SCALE GENOMIC DNA]</scope>
    <source>
        <strain evidence="3">CGMCC 1.10832</strain>
    </source>
</reference>